<accession>A0A2I3S8U4</accession>
<evidence type="ECO:0000256" key="1">
    <source>
        <dbReference type="SAM" id="MobiDB-lite"/>
    </source>
</evidence>
<dbReference type="EMBL" id="AC193186">
    <property type="status" value="NOT_ANNOTATED_CDS"/>
    <property type="molecule type" value="Genomic_DNA"/>
</dbReference>
<organism evidence="2 3">
    <name type="scientific">Pan troglodytes</name>
    <name type="common">Chimpanzee</name>
    <dbReference type="NCBI Taxonomy" id="9598"/>
    <lineage>
        <taxon>Eukaryota</taxon>
        <taxon>Metazoa</taxon>
        <taxon>Chordata</taxon>
        <taxon>Craniata</taxon>
        <taxon>Vertebrata</taxon>
        <taxon>Euteleostomi</taxon>
        <taxon>Mammalia</taxon>
        <taxon>Eutheria</taxon>
        <taxon>Euarchontoglires</taxon>
        <taxon>Primates</taxon>
        <taxon>Haplorrhini</taxon>
        <taxon>Catarrhini</taxon>
        <taxon>Hominidae</taxon>
        <taxon>Pan</taxon>
    </lineage>
</organism>
<dbReference type="Ensembl" id="ENSPTRT00000104139.1">
    <property type="protein sequence ID" value="ENSPTRP00000073442.1"/>
    <property type="gene ID" value="ENSPTRG00000010412.4"/>
</dbReference>
<name>A0A2I3S8U4_PANTR</name>
<feature type="compositionally biased region" description="Basic residues" evidence="1">
    <location>
        <begin position="121"/>
        <end position="133"/>
    </location>
</feature>
<dbReference type="Bgee" id="ENSPTRG00000010412">
    <property type="expression patterns" value="Expressed in heart and 21 other cell types or tissues"/>
</dbReference>
<dbReference type="AlphaFoldDB" id="A0A2I3S8U4"/>
<dbReference type="PANTHER" id="PTHR10721">
    <property type="entry name" value="MITOCHONDRIAL IMPORT INNER MEMBRANE TRANSLOCASE SUBUNIT TIM44"/>
    <property type="match status" value="1"/>
</dbReference>
<dbReference type="GeneTree" id="ENSGT00390000000051"/>
<evidence type="ECO:0000313" key="2">
    <source>
        <dbReference type="Ensembl" id="ENSPTRP00000073442.1"/>
    </source>
</evidence>
<feature type="region of interest" description="Disordered" evidence="1">
    <location>
        <begin position="112"/>
        <end position="139"/>
    </location>
</feature>
<dbReference type="VGNC" id="VGNC:8336">
    <property type="gene designation" value="TIMM44"/>
</dbReference>
<evidence type="ECO:0000313" key="3">
    <source>
        <dbReference type="Proteomes" id="UP000002277"/>
    </source>
</evidence>
<evidence type="ECO:0000313" key="4">
    <source>
        <dbReference type="VGNC" id="VGNC:8336"/>
    </source>
</evidence>
<reference evidence="2 3" key="1">
    <citation type="journal article" date="2005" name="Nature">
        <title>Initial sequence of the chimpanzee genome and comparison with the human genome.</title>
        <authorList>
            <consortium name="Chimpanzee sequencing and analysis consortium"/>
        </authorList>
    </citation>
    <scope>NUCLEOTIDE SEQUENCE [LARGE SCALE GENOMIC DNA]</scope>
</reference>
<dbReference type="PANTHER" id="PTHR10721:SF1">
    <property type="entry name" value="MITOCHONDRIAL IMPORT INNER MEMBRANE TRANSLOCASE SUBUNIT TIM44"/>
    <property type="match status" value="1"/>
</dbReference>
<protein>
    <submittedName>
        <fullName evidence="2">Translocase of inner mitochondrial membrane 44</fullName>
    </submittedName>
</protein>
<dbReference type="Proteomes" id="UP000002277">
    <property type="component" value="Chromosome 19"/>
</dbReference>
<gene>
    <name evidence="2 4" type="primary">TIMM44</name>
</gene>
<reference evidence="2" key="3">
    <citation type="submission" date="2025-09" db="UniProtKB">
        <authorList>
            <consortium name="Ensembl"/>
        </authorList>
    </citation>
    <scope>IDENTIFICATION</scope>
</reference>
<dbReference type="InterPro" id="IPR039544">
    <property type="entry name" value="Tim44-like"/>
</dbReference>
<proteinExistence type="predicted"/>
<keyword evidence="3" id="KW-1185">Reference proteome</keyword>
<reference evidence="2" key="2">
    <citation type="submission" date="2025-08" db="UniProtKB">
        <authorList>
            <consortium name="Ensembl"/>
        </authorList>
    </citation>
    <scope>IDENTIFICATION</scope>
</reference>
<sequence>MAAAALRSGWCRCPRRCLGSGIQFLSSHNLPHGSTYQMRRPGGELLLSKSYSSGNRKGFLSGLLDNVKQELAKNKEMKESIKKFRDEARRLEESDVLQEARRKYEEVAVSRERATALQPGQRRHCLKKKKKKKDTTLFT</sequence>